<dbReference type="AlphaFoldDB" id="A0AAW0ACN1"/>
<accession>A0AAW0ACN1</accession>
<name>A0AAW0ACN1_9AGAR</name>
<gene>
    <name evidence="1" type="ORF">R3P38DRAFT_2793720</name>
</gene>
<proteinExistence type="predicted"/>
<reference evidence="1 2" key="1">
    <citation type="journal article" date="2024" name="J Genomics">
        <title>Draft genome sequencing and assembly of Favolaschia claudopus CIRM-BRFM 2984 isolated from oak limbs.</title>
        <authorList>
            <person name="Navarro D."/>
            <person name="Drula E."/>
            <person name="Chaduli D."/>
            <person name="Cazenave R."/>
            <person name="Ahrendt S."/>
            <person name="Wang J."/>
            <person name="Lipzen A."/>
            <person name="Daum C."/>
            <person name="Barry K."/>
            <person name="Grigoriev I.V."/>
            <person name="Favel A."/>
            <person name="Rosso M.N."/>
            <person name="Martin F."/>
        </authorList>
    </citation>
    <scope>NUCLEOTIDE SEQUENCE [LARGE SCALE GENOMIC DNA]</scope>
    <source>
        <strain evidence="1 2">CIRM-BRFM 2984</strain>
    </source>
</reference>
<evidence type="ECO:0000313" key="2">
    <source>
        <dbReference type="Proteomes" id="UP001362999"/>
    </source>
</evidence>
<comment type="caution">
    <text evidence="1">The sequence shown here is derived from an EMBL/GenBank/DDBJ whole genome shotgun (WGS) entry which is preliminary data.</text>
</comment>
<keyword evidence="2" id="KW-1185">Reference proteome</keyword>
<protein>
    <submittedName>
        <fullName evidence="1">Uncharacterized protein</fullName>
    </submittedName>
</protein>
<evidence type="ECO:0000313" key="1">
    <source>
        <dbReference type="EMBL" id="KAK7006604.1"/>
    </source>
</evidence>
<sequence>MGSNWFSPVAAGREGGACWFELVVVETCRFLFFFFTGDVASSSSLVEGICGSEVWWYCVEGKFIREPSEFHWEFVNFTQFNSRSWRITSTDDQNHGYRADLGMSFLGYFEDPIQRKFTGFYVLSVLHQNLVKQIFQARNFLPSLLNNRVVFLFNVPFAFGSHKILFISDAGKTTLIECTTDESYGATRALMNRDRMFVKRVEAIWKLGFDMVALRESTHEGGHPLDLDAVTTVGREVIAKSLPSFFSAGRPEACRVLCYEYVWDHENPGSWCKMGGEQQSLTSTSGVEGPNDWECKDNGVRRQNFRDAVDGTAGKERSRIELRVKLGGEQAGVAQPIQARRGH</sequence>
<organism evidence="1 2">
    <name type="scientific">Favolaschia claudopus</name>
    <dbReference type="NCBI Taxonomy" id="2862362"/>
    <lineage>
        <taxon>Eukaryota</taxon>
        <taxon>Fungi</taxon>
        <taxon>Dikarya</taxon>
        <taxon>Basidiomycota</taxon>
        <taxon>Agaricomycotina</taxon>
        <taxon>Agaricomycetes</taxon>
        <taxon>Agaricomycetidae</taxon>
        <taxon>Agaricales</taxon>
        <taxon>Marasmiineae</taxon>
        <taxon>Mycenaceae</taxon>
        <taxon>Favolaschia</taxon>
    </lineage>
</organism>
<dbReference type="EMBL" id="JAWWNJ010000075">
    <property type="protein sequence ID" value="KAK7006604.1"/>
    <property type="molecule type" value="Genomic_DNA"/>
</dbReference>
<dbReference type="Proteomes" id="UP001362999">
    <property type="component" value="Unassembled WGS sequence"/>
</dbReference>